<comment type="caution">
    <text evidence="3">The sequence shown here is derived from an EMBL/GenBank/DDBJ whole genome shotgun (WGS) entry which is preliminary data.</text>
</comment>
<proteinExistence type="predicted"/>
<evidence type="ECO:0000259" key="2">
    <source>
        <dbReference type="Pfam" id="PF07007"/>
    </source>
</evidence>
<keyword evidence="4" id="KW-1185">Reference proteome</keyword>
<dbReference type="Pfam" id="PF07007">
    <property type="entry name" value="LprI"/>
    <property type="match status" value="1"/>
</dbReference>
<name>A0ABN7N8T1_9BURK</name>
<accession>A0ABN7N8T1</accession>
<keyword evidence="1" id="KW-0732">Signal</keyword>
<evidence type="ECO:0000313" key="3">
    <source>
        <dbReference type="EMBL" id="CAE6862107.1"/>
    </source>
</evidence>
<gene>
    <name evidence="3" type="ORF">R69776_08063</name>
</gene>
<protein>
    <recommendedName>
        <fullName evidence="2">Lysozyme inhibitor LprI-like N-terminal domain-containing protein</fullName>
    </recommendedName>
</protein>
<evidence type="ECO:0000313" key="4">
    <source>
        <dbReference type="Proteomes" id="UP000673821"/>
    </source>
</evidence>
<dbReference type="Gene3D" id="1.20.1270.180">
    <property type="match status" value="1"/>
</dbReference>
<evidence type="ECO:0000256" key="1">
    <source>
        <dbReference type="SAM" id="SignalP"/>
    </source>
</evidence>
<sequence>MKNILVRLLFVALSFATAGSANAITCSTGDEEVATACSDEDVRVSDSEVVSGVEKLLSVYSQSQRQSLISGQLEWLRLRGEACNWNGHPAESLNECMVSVNNERAEELRQLVDVQRNQIPDKIPALDLESLLDEPVDLTSYGNDTLIGLLYFDNSFEKARAPKTCRELYTLSSGAWHFTMDTTGQNASGNANNLCSQLLFAAQKRESKNFSDVNFQDVRLFAWEVLCFAFRCGDGYELDGKSTHSFLSLSSQGKLKITSDKLPAWGDNACAGTLVVSAPLFCIDGYNVRYQISEAGDFTGRGRREALVSMLFFPSEGTLRLQLMLLASYDPTEKSIRVQQIDQNSHIEIRLRAD</sequence>
<dbReference type="EMBL" id="CAJNBH010000056">
    <property type="protein sequence ID" value="CAE6862107.1"/>
    <property type="molecule type" value="Genomic_DNA"/>
</dbReference>
<dbReference type="Proteomes" id="UP000673821">
    <property type="component" value="Unassembled WGS sequence"/>
</dbReference>
<dbReference type="InterPro" id="IPR009739">
    <property type="entry name" value="LprI-like_N"/>
</dbReference>
<feature type="signal peptide" evidence="1">
    <location>
        <begin position="1"/>
        <end position="23"/>
    </location>
</feature>
<feature type="domain" description="Lysozyme inhibitor LprI-like N-terminal" evidence="2">
    <location>
        <begin position="34"/>
        <end position="108"/>
    </location>
</feature>
<organism evidence="3 4">
    <name type="scientific">Paraburkholderia nemoris</name>
    <dbReference type="NCBI Taxonomy" id="2793076"/>
    <lineage>
        <taxon>Bacteria</taxon>
        <taxon>Pseudomonadati</taxon>
        <taxon>Pseudomonadota</taxon>
        <taxon>Betaproteobacteria</taxon>
        <taxon>Burkholderiales</taxon>
        <taxon>Burkholderiaceae</taxon>
        <taxon>Paraburkholderia</taxon>
    </lineage>
</organism>
<reference evidence="3 4" key="1">
    <citation type="submission" date="2021-02" db="EMBL/GenBank/DDBJ databases">
        <authorList>
            <person name="Vanwijnsberghe S."/>
        </authorList>
    </citation>
    <scope>NUCLEOTIDE SEQUENCE [LARGE SCALE GENOMIC DNA]</scope>
    <source>
        <strain evidence="3 4">R-69776</strain>
    </source>
</reference>
<feature type="chain" id="PRO_5045940928" description="Lysozyme inhibitor LprI-like N-terminal domain-containing protein" evidence="1">
    <location>
        <begin position="24"/>
        <end position="354"/>
    </location>
</feature>